<gene>
    <name evidence="1" type="ORF">mRhiFer1_009223</name>
</gene>
<organism evidence="1 2">
    <name type="scientific">Rhinolophus ferrumequinum</name>
    <name type="common">Greater horseshoe bat</name>
    <dbReference type="NCBI Taxonomy" id="59479"/>
    <lineage>
        <taxon>Eukaryota</taxon>
        <taxon>Metazoa</taxon>
        <taxon>Chordata</taxon>
        <taxon>Craniata</taxon>
        <taxon>Vertebrata</taxon>
        <taxon>Euteleostomi</taxon>
        <taxon>Mammalia</taxon>
        <taxon>Eutheria</taxon>
        <taxon>Laurasiatheria</taxon>
        <taxon>Chiroptera</taxon>
        <taxon>Yinpterochiroptera</taxon>
        <taxon>Rhinolophoidea</taxon>
        <taxon>Rhinolophidae</taxon>
        <taxon>Rhinolophinae</taxon>
        <taxon>Rhinolophus</taxon>
    </lineage>
</organism>
<evidence type="ECO:0000313" key="1">
    <source>
        <dbReference type="EMBL" id="KAF6284460.1"/>
    </source>
</evidence>
<sequence length="155" mass="17465">MGLRKRLHWRPPAAQALRVHQASSPARQGLTSPKAQQWHLLGQEREPEFARQPARPCPSLALSPGLFLAPSSGWGRRKELFRKVWEAAALCTFQHKVSLNMEQTPRSLAHWPGYSALWPANVATLRHGSTGFCSYLRGTSMWRRNHPGWIGALVN</sequence>
<dbReference type="EMBL" id="JACAGC010000023">
    <property type="protein sequence ID" value="KAF6284460.1"/>
    <property type="molecule type" value="Genomic_DNA"/>
</dbReference>
<protein>
    <submittedName>
        <fullName evidence="1">Uncharacterized protein</fullName>
    </submittedName>
</protein>
<proteinExistence type="predicted"/>
<evidence type="ECO:0000313" key="2">
    <source>
        <dbReference type="Proteomes" id="UP000585614"/>
    </source>
</evidence>
<dbReference type="AlphaFoldDB" id="A0A7J7S7M9"/>
<reference evidence="1 2" key="1">
    <citation type="journal article" date="2020" name="Nature">
        <title>Six reference-quality genomes reveal evolution of bat adaptations.</title>
        <authorList>
            <person name="Jebb D."/>
            <person name="Huang Z."/>
            <person name="Pippel M."/>
            <person name="Hughes G.M."/>
            <person name="Lavrichenko K."/>
            <person name="Devanna P."/>
            <person name="Winkler S."/>
            <person name="Jermiin L.S."/>
            <person name="Skirmuntt E.C."/>
            <person name="Katzourakis A."/>
            <person name="Burkitt-Gray L."/>
            <person name="Ray D.A."/>
            <person name="Sullivan K.A.M."/>
            <person name="Roscito J.G."/>
            <person name="Kirilenko B.M."/>
            <person name="Davalos L.M."/>
            <person name="Corthals A.P."/>
            <person name="Power M.L."/>
            <person name="Jones G."/>
            <person name="Ransome R.D."/>
            <person name="Dechmann D.K.N."/>
            <person name="Locatelli A.G."/>
            <person name="Puechmaille S.J."/>
            <person name="Fedrigo O."/>
            <person name="Jarvis E.D."/>
            <person name="Hiller M."/>
            <person name="Vernes S.C."/>
            <person name="Myers E.W."/>
            <person name="Teeling E.C."/>
        </authorList>
    </citation>
    <scope>NUCLEOTIDE SEQUENCE [LARGE SCALE GENOMIC DNA]</scope>
    <source>
        <strain evidence="1">MRhiFer1</strain>
        <tissue evidence="1">Lung</tissue>
    </source>
</reference>
<dbReference type="Proteomes" id="UP000585614">
    <property type="component" value="Unassembled WGS sequence"/>
</dbReference>
<accession>A0A7J7S7M9</accession>
<name>A0A7J7S7M9_RHIFE</name>
<comment type="caution">
    <text evidence="1">The sequence shown here is derived from an EMBL/GenBank/DDBJ whole genome shotgun (WGS) entry which is preliminary data.</text>
</comment>